<proteinExistence type="predicted"/>
<dbReference type="PROSITE" id="PS51519">
    <property type="entry name" value="RWP_RK"/>
    <property type="match status" value="1"/>
</dbReference>
<feature type="region of interest" description="Disordered" evidence="7">
    <location>
        <begin position="270"/>
        <end position="346"/>
    </location>
</feature>
<feature type="region of interest" description="Disordered" evidence="7">
    <location>
        <begin position="1"/>
        <end position="22"/>
    </location>
</feature>
<keyword evidence="2" id="KW-0805">Transcription regulation</keyword>
<dbReference type="AlphaFoldDB" id="A0A833RXB7"/>
<evidence type="ECO:0000256" key="4">
    <source>
        <dbReference type="ARBA" id="ARBA00023125"/>
    </source>
</evidence>
<organism evidence="9 11">
    <name type="scientific">Phytophthora infestans</name>
    <name type="common">Potato late blight agent</name>
    <name type="synonym">Botrytis infestans</name>
    <dbReference type="NCBI Taxonomy" id="4787"/>
    <lineage>
        <taxon>Eukaryota</taxon>
        <taxon>Sar</taxon>
        <taxon>Stramenopiles</taxon>
        <taxon>Oomycota</taxon>
        <taxon>Peronosporomycetes</taxon>
        <taxon>Peronosporales</taxon>
        <taxon>Peronosporaceae</taxon>
        <taxon>Phytophthora</taxon>
    </lineage>
</organism>
<evidence type="ECO:0000256" key="5">
    <source>
        <dbReference type="ARBA" id="ARBA00023163"/>
    </source>
</evidence>
<dbReference type="Proteomes" id="UP000602510">
    <property type="component" value="Unassembled WGS sequence"/>
</dbReference>
<comment type="function">
    <text evidence="1">Putative transcription factor.</text>
</comment>
<keyword evidence="4" id="KW-0238">DNA-binding</keyword>
<evidence type="ECO:0000313" key="9">
    <source>
        <dbReference type="EMBL" id="KAF4027586.1"/>
    </source>
</evidence>
<dbReference type="PANTHER" id="PTHR46373">
    <property type="entry name" value="PROTEIN RKD4"/>
    <property type="match status" value="1"/>
</dbReference>
<dbReference type="GO" id="GO:0003677">
    <property type="term" value="F:DNA binding"/>
    <property type="evidence" value="ECO:0007669"/>
    <property type="project" value="UniProtKB-KW"/>
</dbReference>
<evidence type="ECO:0000313" key="11">
    <source>
        <dbReference type="Proteomes" id="UP000602510"/>
    </source>
</evidence>
<dbReference type="PANTHER" id="PTHR46373:SF2">
    <property type="entry name" value="RWP-RK DOMAIN-CONTAINING PROTEIN"/>
    <property type="match status" value="1"/>
</dbReference>
<dbReference type="Pfam" id="PF02042">
    <property type="entry name" value="RWP-RK"/>
    <property type="match status" value="1"/>
</dbReference>
<comment type="caution">
    <text evidence="9">The sequence shown here is derived from an EMBL/GenBank/DDBJ whole genome shotgun (WGS) entry which is preliminary data.</text>
</comment>
<dbReference type="EMBL" id="JAACNO010001930">
    <property type="protein sequence ID" value="KAF4136617.1"/>
    <property type="molecule type" value="Genomic_DNA"/>
</dbReference>
<evidence type="ECO:0000256" key="3">
    <source>
        <dbReference type="ARBA" id="ARBA00023054"/>
    </source>
</evidence>
<sequence length="346" mass="37771">MESTRTRHSIPAHLSPKWPHRRRSQRYLPSSWHISRPTATAPTMATMAPSSLSDDDMLMGEILMSLKRDSPAPTKTQLVKLEPLQPSYRSKMTGLSVEVSLPSTSPSGADSPADIFSFDAFSHVSPMAYKLPLYPAPPSAVAPAPSPSQSIAVTPRGGSKRYGPVVQLEDLRECFNMPIAAVARKFGICATLLKKICRRYGIQRWPHRQIRSLQKSIDMLRESLSVAKGTNKEYIAKKIAAFEYTLECIMQDPNTAAKGISAGRLASPATEEMVKRGNRARNRRKAAASSTVQAALSDEEASSGTAASPEVSPPVQQDWIAEPGQSTQRLSTRRASVPMSLQSILC</sequence>
<evidence type="ECO:0000256" key="1">
    <source>
        <dbReference type="ARBA" id="ARBA00004049"/>
    </source>
</evidence>
<feature type="compositionally biased region" description="Polar residues" evidence="7">
    <location>
        <begin position="324"/>
        <end position="346"/>
    </location>
</feature>
<dbReference type="Proteomes" id="UP000704712">
    <property type="component" value="Unassembled WGS sequence"/>
</dbReference>
<protein>
    <submittedName>
        <fullName evidence="9">RWP-RK domain</fullName>
    </submittedName>
</protein>
<evidence type="ECO:0000256" key="2">
    <source>
        <dbReference type="ARBA" id="ARBA00023015"/>
    </source>
</evidence>
<reference evidence="9" key="1">
    <citation type="submission" date="2020-04" db="EMBL/GenBank/DDBJ databases">
        <title>Hybrid Assembly of Korean Phytophthora infestans isolates.</title>
        <authorList>
            <person name="Prokchorchik M."/>
            <person name="Lee Y."/>
            <person name="Seo J."/>
            <person name="Cho J.-H."/>
            <person name="Park Y.-E."/>
            <person name="Jang D.-C."/>
            <person name="Im J.-S."/>
            <person name="Choi J.-G."/>
            <person name="Park H.-J."/>
            <person name="Lee G.-B."/>
            <person name="Lee Y.-G."/>
            <person name="Hong S.-Y."/>
            <person name="Cho K."/>
            <person name="Sohn K.H."/>
        </authorList>
    </citation>
    <scope>NUCLEOTIDE SEQUENCE</scope>
    <source>
        <strain evidence="9">KR_1_A1</strain>
        <strain evidence="10">KR_2_A2</strain>
    </source>
</reference>
<keyword evidence="6" id="KW-0539">Nucleus</keyword>
<evidence type="ECO:0000259" key="8">
    <source>
        <dbReference type="PROSITE" id="PS51519"/>
    </source>
</evidence>
<keyword evidence="5" id="KW-0804">Transcription</keyword>
<evidence type="ECO:0000256" key="6">
    <source>
        <dbReference type="ARBA" id="ARBA00023242"/>
    </source>
</evidence>
<dbReference type="GO" id="GO:0003700">
    <property type="term" value="F:DNA-binding transcription factor activity"/>
    <property type="evidence" value="ECO:0007669"/>
    <property type="project" value="InterPro"/>
</dbReference>
<gene>
    <name evidence="9" type="ORF">GN244_ATG20800</name>
    <name evidence="10" type="ORF">GN958_ATG14199</name>
</gene>
<dbReference type="EMBL" id="WSZM01001386">
    <property type="protein sequence ID" value="KAF4027586.1"/>
    <property type="molecule type" value="Genomic_DNA"/>
</dbReference>
<keyword evidence="3" id="KW-0175">Coiled coil</keyword>
<accession>A0A833RXB7</accession>
<dbReference type="InterPro" id="IPR044607">
    <property type="entry name" value="RKD-like"/>
</dbReference>
<feature type="compositionally biased region" description="Basic residues" evidence="7">
    <location>
        <begin position="276"/>
        <end position="286"/>
    </location>
</feature>
<keyword evidence="11" id="KW-1185">Reference proteome</keyword>
<name>A0A833RXB7_PHYIN</name>
<dbReference type="InterPro" id="IPR003035">
    <property type="entry name" value="RWP-RK_dom"/>
</dbReference>
<evidence type="ECO:0000256" key="7">
    <source>
        <dbReference type="SAM" id="MobiDB-lite"/>
    </source>
</evidence>
<feature type="domain" description="RWP-RK" evidence="8">
    <location>
        <begin position="149"/>
        <end position="233"/>
    </location>
</feature>
<evidence type="ECO:0000313" key="10">
    <source>
        <dbReference type="EMBL" id="KAF4136617.1"/>
    </source>
</evidence>
<feature type="compositionally biased region" description="Basic residues" evidence="7">
    <location>
        <begin position="1"/>
        <end position="10"/>
    </location>
</feature>